<dbReference type="Pfam" id="PF01663">
    <property type="entry name" value="Phosphodiest"/>
    <property type="match status" value="1"/>
</dbReference>
<dbReference type="Proteomes" id="UP000676967">
    <property type="component" value="Chromosome"/>
</dbReference>
<keyword evidence="2" id="KW-0472">Membrane</keyword>
<evidence type="ECO:0000313" key="3">
    <source>
        <dbReference type="EMBL" id="BCJ45762.1"/>
    </source>
</evidence>
<evidence type="ECO:0000313" key="4">
    <source>
        <dbReference type="Proteomes" id="UP000676967"/>
    </source>
</evidence>
<feature type="transmembrane region" description="Helical" evidence="2">
    <location>
        <begin position="62"/>
        <end position="81"/>
    </location>
</feature>
<feature type="region of interest" description="Disordered" evidence="1">
    <location>
        <begin position="1"/>
        <end position="23"/>
    </location>
</feature>
<accession>A0ABN6CL52</accession>
<name>A0ABN6CL52_9ACTN</name>
<protein>
    <submittedName>
        <fullName evidence="3">Membrane protein</fullName>
    </submittedName>
</protein>
<dbReference type="InterPro" id="IPR002591">
    <property type="entry name" value="Phosphodiest/P_Trfase"/>
</dbReference>
<keyword evidence="2" id="KW-1133">Transmembrane helix</keyword>
<reference evidence="3 4" key="1">
    <citation type="submission" date="2020-08" db="EMBL/GenBank/DDBJ databases">
        <title>Whole genome shotgun sequence of Actinoplanes ianthinogenes NBRC 13996.</title>
        <authorList>
            <person name="Komaki H."/>
            <person name="Tamura T."/>
        </authorList>
    </citation>
    <scope>NUCLEOTIDE SEQUENCE [LARGE SCALE GENOMIC DNA]</scope>
    <source>
        <strain evidence="3 4">NBRC 13996</strain>
    </source>
</reference>
<keyword evidence="4" id="KW-1185">Reference proteome</keyword>
<gene>
    <name evidence="3" type="ORF">Aiant_64190</name>
</gene>
<dbReference type="EMBL" id="AP023356">
    <property type="protein sequence ID" value="BCJ45762.1"/>
    <property type="molecule type" value="Genomic_DNA"/>
</dbReference>
<feature type="transmembrane region" description="Helical" evidence="2">
    <location>
        <begin position="88"/>
        <end position="110"/>
    </location>
</feature>
<evidence type="ECO:0000256" key="1">
    <source>
        <dbReference type="SAM" id="MobiDB-lite"/>
    </source>
</evidence>
<feature type="transmembrane region" description="Helical" evidence="2">
    <location>
        <begin position="349"/>
        <end position="366"/>
    </location>
</feature>
<dbReference type="InterPro" id="IPR007165">
    <property type="entry name" value="Phage_holin_4_2"/>
</dbReference>
<organism evidence="3 4">
    <name type="scientific">Actinoplanes ianthinogenes</name>
    <dbReference type="NCBI Taxonomy" id="122358"/>
    <lineage>
        <taxon>Bacteria</taxon>
        <taxon>Bacillati</taxon>
        <taxon>Actinomycetota</taxon>
        <taxon>Actinomycetes</taxon>
        <taxon>Micromonosporales</taxon>
        <taxon>Micromonosporaceae</taxon>
        <taxon>Actinoplanes</taxon>
    </lineage>
</organism>
<proteinExistence type="predicted"/>
<dbReference type="Pfam" id="PF04020">
    <property type="entry name" value="Phage_holin_4_2"/>
    <property type="match status" value="1"/>
</dbReference>
<dbReference type="Gene3D" id="3.40.720.10">
    <property type="entry name" value="Alkaline Phosphatase, subunit A"/>
    <property type="match status" value="1"/>
</dbReference>
<feature type="transmembrane region" description="Helical" evidence="2">
    <location>
        <begin position="122"/>
        <end position="142"/>
    </location>
</feature>
<evidence type="ECO:0000256" key="2">
    <source>
        <dbReference type="SAM" id="Phobius"/>
    </source>
</evidence>
<dbReference type="SUPFAM" id="SSF53649">
    <property type="entry name" value="Alkaline phosphatase-like"/>
    <property type="match status" value="1"/>
</dbReference>
<sequence length="668" mass="72353">MWVRPERSRRPRSPRRSEVAPPGGRDAVAMRVRELLVTVGLGTAVVGVTIGVLPGISADDGWSVLAVAILVTALGAVIRPIMVRLLSALGWAGVVAGWLVCQALVVWAALLLAPGVHVTEFWAAFWAAWIGGALMSVGLWVVTAGQDGAVTQHLLRVNRRFRRQVPPSEVPGVLFLQIDGLSAPLARWAVDAGNLPTLGRWLSGGSHVMTEWHAQLPATTPASQAGLLHGASAQIPAFRWYEKDAGRLVVTNHPQDAALVESRCSDGQGLLADGGVSVSNVFSGDAPTSLLTMSTARRGNGPRRYVSSYLLDPFGLTRSLVLTVGEIVKELHQARRQRLRRVRPRMRRIWSYVLLRGVTNVLLRHLNLAVLAEQMMRGAPAVYCDFVDYDEIAHHAGPARPESLASLEGIDAALAILEEVAAAAPRPYRFVVLSDHGQSQGSTFRQRYGIRLEDLVARLTTTEDVVVPDEDEQAGRARNLRAGIGRTGKPEPEGTADRPELVVAASGNLALVYFPRRPGRVTLEEITESYPELLPGLTAHPGIGWVLVRSEREGPIVLGPDGRRWLDDDHVLGVDPLLGFGPHAADDLRRHDRLANTGDLVVNSLWDPVSQEVAAFEELIGCHGGLGGQQNRPVLIRPRDWPEPGPLVGADDVYRYLSGCLKKLTPPG</sequence>
<dbReference type="InterPro" id="IPR017850">
    <property type="entry name" value="Alkaline_phosphatase_core_sf"/>
</dbReference>
<feature type="transmembrane region" description="Helical" evidence="2">
    <location>
        <begin position="35"/>
        <end position="56"/>
    </location>
</feature>
<keyword evidence="2" id="KW-0812">Transmembrane</keyword>